<dbReference type="InterPro" id="IPR006058">
    <property type="entry name" value="2Fe2S_fd_BS"/>
</dbReference>
<evidence type="ECO:0000313" key="11">
    <source>
        <dbReference type="Proteomes" id="UP000580474"/>
    </source>
</evidence>
<dbReference type="GO" id="GO:0046872">
    <property type="term" value="F:metal ion binding"/>
    <property type="evidence" value="ECO:0007669"/>
    <property type="project" value="UniProtKB-KW"/>
</dbReference>
<dbReference type="PANTHER" id="PTHR47354:SF1">
    <property type="entry name" value="CARNITINE MONOOXYGENASE REDUCTASE SUBUNIT"/>
    <property type="match status" value="1"/>
</dbReference>
<dbReference type="AlphaFoldDB" id="A0A840NNQ1"/>
<dbReference type="InterPro" id="IPR050415">
    <property type="entry name" value="MRET"/>
</dbReference>
<dbReference type="InterPro" id="IPR039261">
    <property type="entry name" value="FNR_nucleotide-bd"/>
</dbReference>
<keyword evidence="11" id="KW-1185">Reference proteome</keyword>
<dbReference type="Gene3D" id="2.40.30.10">
    <property type="entry name" value="Translation factors"/>
    <property type="match status" value="1"/>
</dbReference>
<evidence type="ECO:0000259" key="8">
    <source>
        <dbReference type="PROSITE" id="PS51085"/>
    </source>
</evidence>
<dbReference type="InterPro" id="IPR012675">
    <property type="entry name" value="Beta-grasp_dom_sf"/>
</dbReference>
<comment type="cofactor">
    <cofactor evidence="1">
        <name>FAD</name>
        <dbReference type="ChEBI" id="CHEBI:57692"/>
    </cofactor>
</comment>
<organism evidence="10 11">
    <name type="scientific">Saccharopolyspora gloriosae</name>
    <dbReference type="NCBI Taxonomy" id="455344"/>
    <lineage>
        <taxon>Bacteria</taxon>
        <taxon>Bacillati</taxon>
        <taxon>Actinomycetota</taxon>
        <taxon>Actinomycetes</taxon>
        <taxon>Pseudonocardiales</taxon>
        <taxon>Pseudonocardiaceae</taxon>
        <taxon>Saccharopolyspora</taxon>
    </lineage>
</organism>
<keyword evidence="4" id="KW-0479">Metal-binding</keyword>
<dbReference type="PROSITE" id="PS00197">
    <property type="entry name" value="2FE2S_FER_1"/>
    <property type="match status" value="1"/>
</dbReference>
<evidence type="ECO:0000313" key="10">
    <source>
        <dbReference type="EMBL" id="MBB5070909.1"/>
    </source>
</evidence>
<dbReference type="Gene3D" id="3.10.20.30">
    <property type="match status" value="1"/>
</dbReference>
<dbReference type="PROSITE" id="PS51085">
    <property type="entry name" value="2FE2S_FER_2"/>
    <property type="match status" value="1"/>
</dbReference>
<evidence type="ECO:0000256" key="6">
    <source>
        <dbReference type="ARBA" id="ARBA00023004"/>
    </source>
</evidence>
<keyword evidence="6" id="KW-0408">Iron</keyword>
<dbReference type="PRINTS" id="PR00409">
    <property type="entry name" value="PHDIOXRDTASE"/>
</dbReference>
<evidence type="ECO:0000256" key="4">
    <source>
        <dbReference type="ARBA" id="ARBA00022723"/>
    </source>
</evidence>
<dbReference type="InterPro" id="IPR017927">
    <property type="entry name" value="FAD-bd_FR_type"/>
</dbReference>
<dbReference type="CDD" id="cd06185">
    <property type="entry name" value="PDR_like"/>
    <property type="match status" value="1"/>
</dbReference>
<comment type="caution">
    <text evidence="10">The sequence shown here is derived from an EMBL/GenBank/DDBJ whole genome shotgun (WGS) entry which is preliminary data.</text>
</comment>
<keyword evidence="5" id="KW-0560">Oxidoreductase</keyword>
<dbReference type="Pfam" id="PF00111">
    <property type="entry name" value="Fer2"/>
    <property type="match status" value="1"/>
</dbReference>
<protein>
    <submittedName>
        <fullName evidence="10">Ferredoxin-NADP reductase</fullName>
    </submittedName>
</protein>
<dbReference type="SUPFAM" id="SSF63380">
    <property type="entry name" value="Riboflavin synthase domain-like"/>
    <property type="match status" value="1"/>
</dbReference>
<evidence type="ECO:0000256" key="1">
    <source>
        <dbReference type="ARBA" id="ARBA00001974"/>
    </source>
</evidence>
<evidence type="ECO:0000256" key="2">
    <source>
        <dbReference type="ARBA" id="ARBA00022630"/>
    </source>
</evidence>
<evidence type="ECO:0000259" key="9">
    <source>
        <dbReference type="PROSITE" id="PS51384"/>
    </source>
</evidence>
<keyword evidence="3" id="KW-0001">2Fe-2S</keyword>
<proteinExistence type="predicted"/>
<dbReference type="InterPro" id="IPR036010">
    <property type="entry name" value="2Fe-2S_ferredoxin-like_sf"/>
</dbReference>
<dbReference type="PANTHER" id="PTHR47354">
    <property type="entry name" value="NADH OXIDOREDUCTASE HCR"/>
    <property type="match status" value="1"/>
</dbReference>
<evidence type="ECO:0000256" key="3">
    <source>
        <dbReference type="ARBA" id="ARBA00022714"/>
    </source>
</evidence>
<keyword evidence="7" id="KW-0411">Iron-sulfur</keyword>
<keyword evidence="2" id="KW-0285">Flavoprotein</keyword>
<gene>
    <name evidence="10" type="ORF">BJ969_003997</name>
</gene>
<dbReference type="PROSITE" id="PS51384">
    <property type="entry name" value="FAD_FR"/>
    <property type="match status" value="1"/>
</dbReference>
<evidence type="ECO:0000256" key="5">
    <source>
        <dbReference type="ARBA" id="ARBA00023002"/>
    </source>
</evidence>
<dbReference type="RefSeq" id="WP_184480842.1">
    <property type="nucleotide sequence ID" value="NZ_JACHIV010000001.1"/>
</dbReference>
<reference evidence="10 11" key="1">
    <citation type="submission" date="2020-08" db="EMBL/GenBank/DDBJ databases">
        <title>Sequencing the genomes of 1000 actinobacteria strains.</title>
        <authorList>
            <person name="Klenk H.-P."/>
        </authorList>
    </citation>
    <scope>NUCLEOTIDE SEQUENCE [LARGE SCALE GENOMIC DNA]</scope>
    <source>
        <strain evidence="10 11">DSM 45582</strain>
    </source>
</reference>
<dbReference type="InterPro" id="IPR001041">
    <property type="entry name" value="2Fe-2S_ferredoxin-type"/>
</dbReference>
<dbReference type="SUPFAM" id="SSF52343">
    <property type="entry name" value="Ferredoxin reductase-like, C-terminal NADP-linked domain"/>
    <property type="match status" value="1"/>
</dbReference>
<feature type="domain" description="2Fe-2S ferredoxin-type" evidence="8">
    <location>
        <begin position="279"/>
        <end position="362"/>
    </location>
</feature>
<dbReference type="GO" id="GO:0051537">
    <property type="term" value="F:2 iron, 2 sulfur cluster binding"/>
    <property type="evidence" value="ECO:0007669"/>
    <property type="project" value="UniProtKB-KW"/>
</dbReference>
<dbReference type="SUPFAM" id="SSF54292">
    <property type="entry name" value="2Fe-2S ferredoxin-like"/>
    <property type="match status" value="1"/>
</dbReference>
<dbReference type="Proteomes" id="UP000580474">
    <property type="component" value="Unassembled WGS sequence"/>
</dbReference>
<sequence length="362" mass="39081">MTMIEQAGCSGSGFAPGPVLRAIGGFSAAYRRVFAESGVAPLLSRPNPVRRGGFDLGLVVNEVRAEAADVVSVTLSEPAGARLPSWVPGAHVDVFLPSGKQRQYSLCGDPADRYRYRIAVRRLADGLGGSREVHDELAAGDRITIRGPRNAFRLIEAESYLFVAGGIGITPILPMVRECHRRGAPWRLVYLGRTRDGLPFLDELSRYDSGVVDVRPDDEHGLPDITAILPEAAPGAAVYLCGPTPLMTTARGLMREINPTGSLHTERFSALPVRDGRPFDVHLERTGTTVAVPSDESALAAIRRELPGIAYSCQQGFCGTCKVRVLDGEVEHRDKLLLDGERADSMLICVSRSAGERLTLDL</sequence>
<dbReference type="GO" id="GO:0016491">
    <property type="term" value="F:oxidoreductase activity"/>
    <property type="evidence" value="ECO:0007669"/>
    <property type="project" value="UniProtKB-KW"/>
</dbReference>
<evidence type="ECO:0000256" key="7">
    <source>
        <dbReference type="ARBA" id="ARBA00023014"/>
    </source>
</evidence>
<feature type="domain" description="FAD-binding FR-type" evidence="9">
    <location>
        <begin position="53"/>
        <end position="155"/>
    </location>
</feature>
<dbReference type="EMBL" id="JACHIV010000001">
    <property type="protein sequence ID" value="MBB5070909.1"/>
    <property type="molecule type" value="Genomic_DNA"/>
</dbReference>
<dbReference type="CDD" id="cd00207">
    <property type="entry name" value="fer2"/>
    <property type="match status" value="1"/>
</dbReference>
<dbReference type="Gene3D" id="3.40.50.80">
    <property type="entry name" value="Nucleotide-binding domain of ferredoxin-NADP reductase (FNR) module"/>
    <property type="match status" value="1"/>
</dbReference>
<name>A0A840NNQ1_9PSEU</name>
<dbReference type="InterPro" id="IPR017938">
    <property type="entry name" value="Riboflavin_synthase-like_b-brl"/>
</dbReference>
<accession>A0A840NNQ1</accession>